<dbReference type="Gene3D" id="3.10.105.10">
    <property type="entry name" value="Dipeptide-binding Protein, Domain 3"/>
    <property type="match status" value="1"/>
</dbReference>
<dbReference type="InterPro" id="IPR000914">
    <property type="entry name" value="SBP_5_dom"/>
</dbReference>
<evidence type="ECO:0000259" key="4">
    <source>
        <dbReference type="Pfam" id="PF00496"/>
    </source>
</evidence>
<dbReference type="GO" id="GO:0015833">
    <property type="term" value="P:peptide transport"/>
    <property type="evidence" value="ECO:0007669"/>
    <property type="project" value="TreeGrafter"/>
</dbReference>
<dbReference type="EMBL" id="DYUZ01000029">
    <property type="protein sequence ID" value="HJG37626.1"/>
    <property type="molecule type" value="Genomic_DNA"/>
</dbReference>
<dbReference type="Gene3D" id="3.40.190.10">
    <property type="entry name" value="Periplasmic binding protein-like II"/>
    <property type="match status" value="1"/>
</dbReference>
<evidence type="ECO:0000313" key="6">
    <source>
        <dbReference type="Proteomes" id="UP000753256"/>
    </source>
</evidence>
<accession>A0A921IU44</accession>
<proteinExistence type="inferred from homology"/>
<sequence length="557" mass="59907">MADSEGNAVSADGGVTRRTFMTVAGAGAAALAVAGTQAACSGGDVSGSAAGSAADEPATQVIVAMNGGSEPAAGFDPLIAWGCGEHVHEPLIQSTLITTDENLEFVCDLATEYSCSEDGLTWSFTIRDDAVFSDGEPLTAADVVFTVNSIVASDVSEADLSMVDEAVATGDHSVELRLNKPYNALLYTLAVLGIVPEHAYDESYGERPIGSGRYLLERWDRGQQAMFRANPDYYGEAPLMERVVVVFMDEDAALAAVAAGEVDIAYTYATHAGQSYDGYELVAYDSVDSRGISLPCLPAGGTKVVDGDMTYPTGNDVTCDLAIRRAINQGIDRSQVIDHVLSGYGKEAFSVGDDMPWSSEDMRVEYDPDGARALLDEAGWLPGDDGVRVKDGVRAAFDLWYSSDDSVRQAMANELSVQLMELGIEASPRGGSWDEIYPHQFDQPVLWGWGSNSPIEVYALNYSTGWGNYSCYESSSIDAHLDEALAQPAIEDSYEHWRLAAWDGEDGFAPCGAATWAWIANVDHLYFKRTGLSVAEQKPHPHGHGWSLVNNVDRWSW</sequence>
<dbReference type="PIRSF" id="PIRSF002741">
    <property type="entry name" value="MppA"/>
    <property type="match status" value="1"/>
</dbReference>
<dbReference type="Pfam" id="PF00496">
    <property type="entry name" value="SBP_bac_5"/>
    <property type="match status" value="1"/>
</dbReference>
<comment type="similarity">
    <text evidence="1">Belongs to the bacterial solute-binding protein 5 family.</text>
</comment>
<evidence type="ECO:0000313" key="5">
    <source>
        <dbReference type="EMBL" id="HJG37626.1"/>
    </source>
</evidence>
<dbReference type="InterPro" id="IPR039424">
    <property type="entry name" value="SBP_5"/>
</dbReference>
<dbReference type="RefSeq" id="WP_273190507.1">
    <property type="nucleotide sequence ID" value="NZ_DYUZ01000029.1"/>
</dbReference>
<evidence type="ECO:0000256" key="3">
    <source>
        <dbReference type="ARBA" id="ARBA00022729"/>
    </source>
</evidence>
<gene>
    <name evidence="5" type="ORF">K8V70_07195</name>
</gene>
<evidence type="ECO:0000256" key="2">
    <source>
        <dbReference type="ARBA" id="ARBA00022448"/>
    </source>
</evidence>
<dbReference type="PANTHER" id="PTHR30290">
    <property type="entry name" value="PERIPLASMIC BINDING COMPONENT OF ABC TRANSPORTER"/>
    <property type="match status" value="1"/>
</dbReference>
<dbReference type="InterPro" id="IPR006311">
    <property type="entry name" value="TAT_signal"/>
</dbReference>
<dbReference type="InterPro" id="IPR030678">
    <property type="entry name" value="Peptide/Ni-bd"/>
</dbReference>
<dbReference type="GO" id="GO:0042597">
    <property type="term" value="C:periplasmic space"/>
    <property type="evidence" value="ECO:0007669"/>
    <property type="project" value="UniProtKB-ARBA"/>
</dbReference>
<dbReference type="GO" id="GO:0043190">
    <property type="term" value="C:ATP-binding cassette (ABC) transporter complex"/>
    <property type="evidence" value="ECO:0007669"/>
    <property type="project" value="InterPro"/>
</dbReference>
<dbReference type="PANTHER" id="PTHR30290:SF9">
    <property type="entry name" value="OLIGOPEPTIDE-BINDING PROTEIN APPA"/>
    <property type="match status" value="1"/>
</dbReference>
<dbReference type="GO" id="GO:1904680">
    <property type="term" value="F:peptide transmembrane transporter activity"/>
    <property type="evidence" value="ECO:0007669"/>
    <property type="project" value="TreeGrafter"/>
</dbReference>
<reference evidence="5" key="2">
    <citation type="submission" date="2021-09" db="EMBL/GenBank/DDBJ databases">
        <authorList>
            <person name="Gilroy R."/>
        </authorList>
    </citation>
    <scope>NUCLEOTIDE SEQUENCE</scope>
    <source>
        <strain evidence="5">ChiHjej13B12-9602</strain>
    </source>
</reference>
<name>A0A921IU44_9ACTN</name>
<dbReference type="SUPFAM" id="SSF53850">
    <property type="entry name" value="Periplasmic binding protein-like II"/>
    <property type="match status" value="1"/>
</dbReference>
<dbReference type="AlphaFoldDB" id="A0A921IU44"/>
<dbReference type="PROSITE" id="PS51318">
    <property type="entry name" value="TAT"/>
    <property type="match status" value="1"/>
</dbReference>
<dbReference type="CDD" id="cd08518">
    <property type="entry name" value="PBP2_NikA_DppA_OppA_like_19"/>
    <property type="match status" value="1"/>
</dbReference>
<keyword evidence="2" id="KW-0813">Transport</keyword>
<protein>
    <submittedName>
        <fullName evidence="5">ABC transporter substrate-binding protein</fullName>
    </submittedName>
</protein>
<reference evidence="5" key="1">
    <citation type="journal article" date="2021" name="PeerJ">
        <title>Extensive microbial diversity within the chicken gut microbiome revealed by metagenomics and culture.</title>
        <authorList>
            <person name="Gilroy R."/>
            <person name="Ravi A."/>
            <person name="Getino M."/>
            <person name="Pursley I."/>
            <person name="Horton D.L."/>
            <person name="Alikhan N.F."/>
            <person name="Baker D."/>
            <person name="Gharbi K."/>
            <person name="Hall N."/>
            <person name="Watson M."/>
            <person name="Adriaenssens E.M."/>
            <person name="Foster-Nyarko E."/>
            <person name="Jarju S."/>
            <person name="Secka A."/>
            <person name="Antonio M."/>
            <person name="Oren A."/>
            <person name="Chaudhuri R.R."/>
            <person name="La Ragione R."/>
            <person name="Hildebrand F."/>
            <person name="Pallen M.J."/>
        </authorList>
    </citation>
    <scope>NUCLEOTIDE SEQUENCE</scope>
    <source>
        <strain evidence="5">ChiHjej13B12-9602</strain>
    </source>
</reference>
<evidence type="ECO:0000256" key="1">
    <source>
        <dbReference type="ARBA" id="ARBA00005695"/>
    </source>
</evidence>
<feature type="domain" description="Solute-binding protein family 5" evidence="4">
    <location>
        <begin position="105"/>
        <end position="463"/>
    </location>
</feature>
<keyword evidence="3" id="KW-0732">Signal</keyword>
<comment type="caution">
    <text evidence="5">The sequence shown here is derived from an EMBL/GenBank/DDBJ whole genome shotgun (WGS) entry which is preliminary data.</text>
</comment>
<organism evidence="5 6">
    <name type="scientific">Enorma phocaeensis</name>
    <dbReference type="NCBI Taxonomy" id="1871019"/>
    <lineage>
        <taxon>Bacteria</taxon>
        <taxon>Bacillati</taxon>
        <taxon>Actinomycetota</taxon>
        <taxon>Coriobacteriia</taxon>
        <taxon>Coriobacteriales</taxon>
        <taxon>Coriobacteriaceae</taxon>
        <taxon>Enorma</taxon>
    </lineage>
</organism>
<dbReference type="Proteomes" id="UP000753256">
    <property type="component" value="Unassembled WGS sequence"/>
</dbReference>